<dbReference type="AlphaFoldDB" id="W0A844"/>
<reference evidence="2 3" key="1">
    <citation type="submission" date="2013-07" db="EMBL/GenBank/DDBJ databases">
        <title>Completed genome of Sphingomonas sanxanigenens NX02.</title>
        <authorList>
            <person name="Ma T."/>
            <person name="Huang H."/>
            <person name="Wu M."/>
            <person name="Li X."/>
            <person name="Li G."/>
        </authorList>
    </citation>
    <scope>NUCLEOTIDE SEQUENCE [LARGE SCALE GENOMIC DNA]</scope>
    <source>
        <strain evidence="2 3">NX02</strain>
    </source>
</reference>
<sequence>MEAQVISRRRSRPAMVPSVNDPSAGSLTDAETDTPCPTVAPATLPRHARWPADLIHNRDKMNINNPSQVAPRR</sequence>
<dbReference type="HOGENOM" id="CLU_2702939_0_0_5"/>
<accession>W0A844</accession>
<gene>
    <name evidence="2" type="ORF">NX02_03620</name>
</gene>
<protein>
    <submittedName>
        <fullName evidence="2">Uncharacterized protein</fullName>
    </submittedName>
</protein>
<feature type="compositionally biased region" description="Polar residues" evidence="1">
    <location>
        <begin position="62"/>
        <end position="73"/>
    </location>
</feature>
<evidence type="ECO:0000313" key="3">
    <source>
        <dbReference type="Proteomes" id="UP000018851"/>
    </source>
</evidence>
<feature type="region of interest" description="Disordered" evidence="1">
    <location>
        <begin position="1"/>
        <end position="73"/>
    </location>
</feature>
<dbReference type="Proteomes" id="UP000018851">
    <property type="component" value="Chromosome"/>
</dbReference>
<evidence type="ECO:0000256" key="1">
    <source>
        <dbReference type="SAM" id="MobiDB-lite"/>
    </source>
</evidence>
<keyword evidence="3" id="KW-1185">Reference proteome</keyword>
<evidence type="ECO:0000313" key="2">
    <source>
        <dbReference type="EMBL" id="AHE52478.1"/>
    </source>
</evidence>
<dbReference type="KEGG" id="ssan:NX02_03620"/>
<organism evidence="2 3">
    <name type="scientific">Sphingomonas sanxanigenens DSM 19645 = NX02</name>
    <dbReference type="NCBI Taxonomy" id="1123269"/>
    <lineage>
        <taxon>Bacteria</taxon>
        <taxon>Pseudomonadati</taxon>
        <taxon>Pseudomonadota</taxon>
        <taxon>Alphaproteobacteria</taxon>
        <taxon>Sphingomonadales</taxon>
        <taxon>Sphingomonadaceae</taxon>
        <taxon>Sphingomonas</taxon>
    </lineage>
</organism>
<proteinExistence type="predicted"/>
<dbReference type="EMBL" id="CP006644">
    <property type="protein sequence ID" value="AHE52478.1"/>
    <property type="molecule type" value="Genomic_DNA"/>
</dbReference>
<name>W0A844_9SPHN</name>